<protein>
    <submittedName>
        <fullName evidence="1">Uncharacterized protein</fullName>
    </submittedName>
</protein>
<reference evidence="1 2" key="1">
    <citation type="submission" date="2016-11" db="EMBL/GenBank/DDBJ databases">
        <title>Trade-off between light-utilization and light-protection in marine flavobacteria.</title>
        <authorList>
            <person name="Kumagai Y."/>
        </authorList>
    </citation>
    <scope>NUCLEOTIDE SEQUENCE [LARGE SCALE GENOMIC DNA]</scope>
    <source>
        <strain evidence="1 2">NBRC 107125</strain>
    </source>
</reference>
<dbReference type="RefSeq" id="WP_085758084.1">
    <property type="nucleotide sequence ID" value="NZ_CP019343.1"/>
</dbReference>
<name>A0A1X9N8F1_9GAMM</name>
<proteinExistence type="predicted"/>
<gene>
    <name evidence="1" type="ORF">BST96_07395</name>
</gene>
<dbReference type="AlphaFoldDB" id="A0A1X9N8F1"/>
<evidence type="ECO:0000313" key="1">
    <source>
        <dbReference type="EMBL" id="ARN73956.1"/>
    </source>
</evidence>
<organism evidence="1 2">
    <name type="scientific">Oceanicoccus sagamiensis</name>
    <dbReference type="NCBI Taxonomy" id="716816"/>
    <lineage>
        <taxon>Bacteria</taxon>
        <taxon>Pseudomonadati</taxon>
        <taxon>Pseudomonadota</taxon>
        <taxon>Gammaproteobacteria</taxon>
        <taxon>Cellvibrionales</taxon>
        <taxon>Spongiibacteraceae</taxon>
        <taxon>Oceanicoccus</taxon>
    </lineage>
</organism>
<sequence>MYFEIRKEWQSKDITDAMFGITDRIRFPLVEFSFNQYVFLVDAVVEDCEGLEFVKRFMLGSVSDTLRFIEQPDIKDSCIALFSRRCDNDNDSYSISDLIKIITAKDSAGQIAHIYQCKDGQRYVDSLLASSEEALTDFHTIYYRQSSHQPV</sequence>
<dbReference type="STRING" id="716816.BST96_07395"/>
<dbReference type="KEGG" id="osg:BST96_07395"/>
<dbReference type="EMBL" id="CP019343">
    <property type="protein sequence ID" value="ARN73956.1"/>
    <property type="molecule type" value="Genomic_DNA"/>
</dbReference>
<evidence type="ECO:0000313" key="2">
    <source>
        <dbReference type="Proteomes" id="UP000193450"/>
    </source>
</evidence>
<dbReference type="Proteomes" id="UP000193450">
    <property type="component" value="Chromosome"/>
</dbReference>
<keyword evidence="2" id="KW-1185">Reference proteome</keyword>
<accession>A0A1X9N8F1</accession>